<accession>A0A016BQE9</accession>
<dbReference type="EMBL" id="JGDM01000096">
    <property type="protein sequence ID" value="EXZ42721.1"/>
    <property type="molecule type" value="Genomic_DNA"/>
</dbReference>
<reference evidence="2 3" key="1">
    <citation type="submission" date="2014-02" db="EMBL/GenBank/DDBJ databases">
        <authorList>
            <person name="Sears C."/>
            <person name="Carroll K."/>
            <person name="Sack B.R."/>
            <person name="Qadri F."/>
            <person name="Myers L.L."/>
            <person name="Chung G.-T."/>
            <person name="Escheverria P."/>
            <person name="Fraser C.M."/>
            <person name="Sadzewicz L."/>
            <person name="Shefchek K.A."/>
            <person name="Tallon L."/>
            <person name="Das S.P."/>
            <person name="Daugherty S."/>
            <person name="Mongodin E.F."/>
        </authorList>
    </citation>
    <scope>NUCLEOTIDE SEQUENCE [LARGE SCALE GENOMIC DNA]</scope>
    <source>
        <strain evidence="2 3">2-F-2 #4</strain>
    </source>
</reference>
<dbReference type="PATRIC" id="fig|1339280.3.peg.3985"/>
<feature type="chain" id="PRO_5001481157" evidence="1">
    <location>
        <begin position="25"/>
        <end position="147"/>
    </location>
</feature>
<sequence length="147" mass="16896">MRTSVKFILMFVLLMLSFSISGNALNITECSHKSVNSCQVSASSLDANYSYRYGSDIIGFDKSQTLSVSDVELGFKPVSETYSSNNLRLRRILEDSDLFKDTMRKWCLVRENLLVLDQSKSYYSDKDPHYASISCHYYIFALRRILI</sequence>
<evidence type="ECO:0000313" key="3">
    <source>
        <dbReference type="Proteomes" id="UP000022272"/>
    </source>
</evidence>
<name>A0A016BQE9_BACFG</name>
<keyword evidence="1" id="KW-0732">Signal</keyword>
<proteinExistence type="predicted"/>
<gene>
    <name evidence="2" type="ORF">M076_4159</name>
</gene>
<dbReference type="RefSeq" id="WP_005804275.1">
    <property type="nucleotide sequence ID" value="NZ_JGDM01000096.1"/>
</dbReference>
<evidence type="ECO:0000256" key="1">
    <source>
        <dbReference type="SAM" id="SignalP"/>
    </source>
</evidence>
<dbReference type="Proteomes" id="UP000022272">
    <property type="component" value="Unassembled WGS sequence"/>
</dbReference>
<protein>
    <submittedName>
        <fullName evidence="2">Uncharacterized protein</fullName>
    </submittedName>
</protein>
<evidence type="ECO:0000313" key="2">
    <source>
        <dbReference type="EMBL" id="EXZ42721.1"/>
    </source>
</evidence>
<comment type="caution">
    <text evidence="2">The sequence shown here is derived from an EMBL/GenBank/DDBJ whole genome shotgun (WGS) entry which is preliminary data.</text>
</comment>
<organism evidence="2 3">
    <name type="scientific">Bacteroides fragilis str. 2-F-2 #4</name>
    <dbReference type="NCBI Taxonomy" id="1339280"/>
    <lineage>
        <taxon>Bacteria</taxon>
        <taxon>Pseudomonadati</taxon>
        <taxon>Bacteroidota</taxon>
        <taxon>Bacteroidia</taxon>
        <taxon>Bacteroidales</taxon>
        <taxon>Bacteroidaceae</taxon>
        <taxon>Bacteroides</taxon>
    </lineage>
</organism>
<feature type="signal peptide" evidence="1">
    <location>
        <begin position="1"/>
        <end position="24"/>
    </location>
</feature>
<dbReference type="AlphaFoldDB" id="A0A016BQE9"/>